<reference evidence="1 2" key="1">
    <citation type="submission" date="2018-08" db="EMBL/GenBank/DDBJ databases">
        <authorList>
            <person name="Laetsch R D."/>
            <person name="Stevens L."/>
            <person name="Kumar S."/>
            <person name="Blaxter L. M."/>
        </authorList>
    </citation>
    <scope>NUCLEOTIDE SEQUENCE [LARGE SCALE GENOMIC DNA]</scope>
</reference>
<organism evidence="1 2">
    <name type="scientific">Litomosoides sigmodontis</name>
    <name type="common">Filarial nematode worm</name>
    <dbReference type="NCBI Taxonomy" id="42156"/>
    <lineage>
        <taxon>Eukaryota</taxon>
        <taxon>Metazoa</taxon>
        <taxon>Ecdysozoa</taxon>
        <taxon>Nematoda</taxon>
        <taxon>Chromadorea</taxon>
        <taxon>Rhabditida</taxon>
        <taxon>Spirurina</taxon>
        <taxon>Spiruromorpha</taxon>
        <taxon>Filarioidea</taxon>
        <taxon>Onchocercidae</taxon>
        <taxon>Litomosoides</taxon>
    </lineage>
</organism>
<keyword evidence="2" id="KW-1185">Reference proteome</keyword>
<proteinExistence type="predicted"/>
<dbReference type="OMA" id="CNRSCHQ"/>
<dbReference type="AlphaFoldDB" id="A0A3P6U7R2"/>
<name>A0A3P6U7R2_LITSI</name>
<dbReference type="Proteomes" id="UP000277928">
    <property type="component" value="Unassembled WGS sequence"/>
</dbReference>
<protein>
    <submittedName>
        <fullName evidence="1">Uncharacterized protein</fullName>
    </submittedName>
</protein>
<evidence type="ECO:0000313" key="2">
    <source>
        <dbReference type="Proteomes" id="UP000277928"/>
    </source>
</evidence>
<dbReference type="OrthoDB" id="5816471at2759"/>
<evidence type="ECO:0000313" key="1">
    <source>
        <dbReference type="EMBL" id="VDK72871.1"/>
    </source>
</evidence>
<gene>
    <name evidence="1" type="ORF">NLS_LOCUS1921</name>
</gene>
<accession>A0A3P6U7R2</accession>
<dbReference type="EMBL" id="UYRX01000079">
    <property type="protein sequence ID" value="VDK72871.1"/>
    <property type="molecule type" value="Genomic_DNA"/>
</dbReference>
<sequence length="194" mass="22157">MYRAMRMQLQPFCTTTNCNRSCHQVHRQNQESPKPSVWEPVNFFKAKQNLSSRQNYFFVQEIGTKSEPILATNDNDNSVFKTSPQTPKQAVTLDEIIELARRKSSHNCEEPSLPKHYVTSDDEKLPVEEPVIQLSEAVKNNEWNNDNWAYLEKLMESDADSILLSSQSPIIIDSDDDVAVSPGRMCFSAPFAWG</sequence>